<dbReference type="OrthoDB" id="413584at2759"/>
<keyword evidence="2" id="KW-0342">GTP-binding</keyword>
<dbReference type="AlphaFoldDB" id="A0A7J7JEZ6"/>
<proteinExistence type="predicted"/>
<dbReference type="InterPro" id="IPR050227">
    <property type="entry name" value="Rab"/>
</dbReference>
<dbReference type="PROSITE" id="PS51419">
    <property type="entry name" value="RAB"/>
    <property type="match status" value="1"/>
</dbReference>
<keyword evidence="4" id="KW-1185">Reference proteome</keyword>
<reference evidence="3" key="1">
    <citation type="submission" date="2020-06" db="EMBL/GenBank/DDBJ databases">
        <title>Draft genome of Bugula neritina, a colonial animal packing powerful symbionts and potential medicines.</title>
        <authorList>
            <person name="Rayko M."/>
        </authorList>
    </citation>
    <scope>NUCLEOTIDE SEQUENCE [LARGE SCALE GENOMIC DNA]</scope>
    <source>
        <strain evidence="3">Kwan_BN1</strain>
    </source>
</reference>
<keyword evidence="1" id="KW-0547">Nucleotide-binding</keyword>
<dbReference type="Gene3D" id="3.40.50.300">
    <property type="entry name" value="P-loop containing nucleotide triphosphate hydrolases"/>
    <property type="match status" value="1"/>
</dbReference>
<dbReference type="InterPro" id="IPR001806">
    <property type="entry name" value="Small_GTPase"/>
</dbReference>
<accession>A0A7J7JEZ6</accession>
<evidence type="ECO:0000313" key="3">
    <source>
        <dbReference type="EMBL" id="KAF6024617.1"/>
    </source>
</evidence>
<sequence>MFIHTAVIVAFDLSDINTLVSARNWYKEAFSAAENPVVILVGMKKDMLSPAAYESTETDARRLAEEIGAEYWPTSSKTGENIREIVFRVVALTFNQMVKQEMEERGNLAAKSIGNNLKVKKSADLYEKRKKRICQI</sequence>
<protein>
    <submittedName>
        <fullName evidence="3">RAB34</fullName>
    </submittedName>
</protein>
<evidence type="ECO:0000313" key="4">
    <source>
        <dbReference type="Proteomes" id="UP000593567"/>
    </source>
</evidence>
<dbReference type="GO" id="GO:0005525">
    <property type="term" value="F:GTP binding"/>
    <property type="evidence" value="ECO:0007669"/>
    <property type="project" value="UniProtKB-KW"/>
</dbReference>
<evidence type="ECO:0000256" key="1">
    <source>
        <dbReference type="ARBA" id="ARBA00022741"/>
    </source>
</evidence>
<dbReference type="EMBL" id="VXIV02002554">
    <property type="protein sequence ID" value="KAF6024617.1"/>
    <property type="molecule type" value="Genomic_DNA"/>
</dbReference>
<dbReference type="Pfam" id="PF00071">
    <property type="entry name" value="Ras"/>
    <property type="match status" value="1"/>
</dbReference>
<evidence type="ECO:0000256" key="2">
    <source>
        <dbReference type="ARBA" id="ARBA00023134"/>
    </source>
</evidence>
<gene>
    <name evidence="3" type="ORF">EB796_017061</name>
</gene>
<dbReference type="PANTHER" id="PTHR47977">
    <property type="entry name" value="RAS-RELATED PROTEIN RAB"/>
    <property type="match status" value="1"/>
</dbReference>
<dbReference type="SUPFAM" id="SSF52540">
    <property type="entry name" value="P-loop containing nucleoside triphosphate hydrolases"/>
    <property type="match status" value="1"/>
</dbReference>
<name>A0A7J7JEZ6_BUGNE</name>
<dbReference type="InterPro" id="IPR027417">
    <property type="entry name" value="P-loop_NTPase"/>
</dbReference>
<comment type="caution">
    <text evidence="3">The sequence shown here is derived from an EMBL/GenBank/DDBJ whole genome shotgun (WGS) entry which is preliminary data.</text>
</comment>
<dbReference type="GO" id="GO:0003924">
    <property type="term" value="F:GTPase activity"/>
    <property type="evidence" value="ECO:0007669"/>
    <property type="project" value="InterPro"/>
</dbReference>
<organism evidence="3 4">
    <name type="scientific">Bugula neritina</name>
    <name type="common">Brown bryozoan</name>
    <name type="synonym">Sertularia neritina</name>
    <dbReference type="NCBI Taxonomy" id="10212"/>
    <lineage>
        <taxon>Eukaryota</taxon>
        <taxon>Metazoa</taxon>
        <taxon>Spiralia</taxon>
        <taxon>Lophotrochozoa</taxon>
        <taxon>Bryozoa</taxon>
        <taxon>Gymnolaemata</taxon>
        <taxon>Cheilostomatida</taxon>
        <taxon>Flustrina</taxon>
        <taxon>Buguloidea</taxon>
        <taxon>Bugulidae</taxon>
        <taxon>Bugula</taxon>
    </lineage>
</organism>
<dbReference type="Proteomes" id="UP000593567">
    <property type="component" value="Unassembled WGS sequence"/>
</dbReference>